<evidence type="ECO:0000313" key="7">
    <source>
        <dbReference type="Proteomes" id="UP001212602"/>
    </source>
</evidence>
<evidence type="ECO:0000256" key="1">
    <source>
        <dbReference type="ARBA" id="ARBA00022485"/>
    </source>
</evidence>
<proteinExistence type="predicted"/>
<keyword evidence="5" id="KW-0411">Iron-sulfur</keyword>
<dbReference type="SUPFAM" id="SSF51905">
    <property type="entry name" value="FAD/NAD(P)-binding domain"/>
    <property type="match status" value="1"/>
</dbReference>
<dbReference type="Proteomes" id="UP001212602">
    <property type="component" value="Unassembled WGS sequence"/>
</dbReference>
<reference evidence="6" key="1">
    <citation type="submission" date="2023-01" db="EMBL/GenBank/DDBJ databases">
        <title>Xenophilus mangrovi sp. nov., isolated from soil of Mangrove nature reserve.</title>
        <authorList>
            <person name="Xu S."/>
            <person name="Liu Z."/>
            <person name="Xu Y."/>
        </authorList>
    </citation>
    <scope>NUCLEOTIDE SEQUENCE</scope>
    <source>
        <strain evidence="6">YW8</strain>
    </source>
</reference>
<dbReference type="PANTHER" id="PTHR43498:SF1">
    <property type="entry name" value="COB--COM HETERODISULFIDE REDUCTASE IRON-SULFUR SUBUNIT A"/>
    <property type="match status" value="1"/>
</dbReference>
<evidence type="ECO:0000256" key="4">
    <source>
        <dbReference type="ARBA" id="ARBA00023004"/>
    </source>
</evidence>
<evidence type="ECO:0000313" key="6">
    <source>
        <dbReference type="EMBL" id="MDA7418100.1"/>
    </source>
</evidence>
<sequence length="450" mass="48298">MNLKALLERPAIDVESATHPLPLAASLNFDVCVVGGGPAGVSAACAAARMNKSVLLVERNGFLGGALTAVTLGSICGLYRNDGDTYVQLVGGFADRLMQCLNSLGSQYEPLRWLQAVTLPYDAFAMRAALDALLVESGARPMLHASLLDVEVQAGRLNGVIIQTSAGALRMQAEVYVDCTGDAELVARAGGGFEVDFENLQYPTAMFRLGGVDHAAAKALSRPELHRILEQAVDTGFALPRTAGGIFLDHEDHAHLNITKVSTSTGAPPNPLDWSELTEAEIEGRRQILQYAKAFRKMVPGYSNSYVLDCGSSIGVRESRRIEGRYQLTAEDVLASQKFDDGIALCSWPMEEHGRGRSTKWIWLDEGKHFEIPYRCLLPQGLSNVLAAGRCISTTHEAQASIRVTAQCFATGEAAGTAAALALQDDVAPAEISIQRLKDELHLSGSLPHL</sequence>
<dbReference type="PRINTS" id="PR00469">
    <property type="entry name" value="PNDRDTASEII"/>
</dbReference>
<evidence type="ECO:0000256" key="5">
    <source>
        <dbReference type="ARBA" id="ARBA00023014"/>
    </source>
</evidence>
<dbReference type="GO" id="GO:0016491">
    <property type="term" value="F:oxidoreductase activity"/>
    <property type="evidence" value="ECO:0007669"/>
    <property type="project" value="UniProtKB-KW"/>
</dbReference>
<organism evidence="6 7">
    <name type="scientific">Xenophilus arseniciresistens</name>
    <dbReference type="NCBI Taxonomy" id="1283306"/>
    <lineage>
        <taxon>Bacteria</taxon>
        <taxon>Pseudomonadati</taxon>
        <taxon>Pseudomonadota</taxon>
        <taxon>Betaproteobacteria</taxon>
        <taxon>Burkholderiales</taxon>
        <taxon>Comamonadaceae</taxon>
        <taxon>Xenophilus</taxon>
    </lineage>
</organism>
<dbReference type="GO" id="GO:0051539">
    <property type="term" value="F:4 iron, 4 sulfur cluster binding"/>
    <property type="evidence" value="ECO:0007669"/>
    <property type="project" value="UniProtKB-KW"/>
</dbReference>
<dbReference type="Pfam" id="PF12831">
    <property type="entry name" value="FAD_oxidored"/>
    <property type="match status" value="1"/>
</dbReference>
<dbReference type="InterPro" id="IPR039650">
    <property type="entry name" value="HdrA-like"/>
</dbReference>
<dbReference type="EMBL" id="JAQIPB010000008">
    <property type="protein sequence ID" value="MDA7418100.1"/>
    <property type="molecule type" value="Genomic_DNA"/>
</dbReference>
<keyword evidence="4" id="KW-0408">Iron</keyword>
<dbReference type="PANTHER" id="PTHR43498">
    <property type="entry name" value="FERREDOXIN:COB-COM HETERODISULFIDE REDUCTASE SUBUNIT A"/>
    <property type="match status" value="1"/>
</dbReference>
<gene>
    <name evidence="6" type="ORF">PGB34_17175</name>
</gene>
<dbReference type="AlphaFoldDB" id="A0AAE3T102"/>
<keyword evidence="2" id="KW-0479">Metal-binding</keyword>
<keyword evidence="7" id="KW-1185">Reference proteome</keyword>
<dbReference type="RefSeq" id="WP_271429312.1">
    <property type="nucleotide sequence ID" value="NZ_JAQIPB010000008.1"/>
</dbReference>
<accession>A0AAE3T102</accession>
<dbReference type="GO" id="GO:0046872">
    <property type="term" value="F:metal ion binding"/>
    <property type="evidence" value="ECO:0007669"/>
    <property type="project" value="UniProtKB-KW"/>
</dbReference>
<comment type="caution">
    <text evidence="6">The sequence shown here is derived from an EMBL/GenBank/DDBJ whole genome shotgun (WGS) entry which is preliminary data.</text>
</comment>
<name>A0AAE3T102_9BURK</name>
<evidence type="ECO:0000256" key="3">
    <source>
        <dbReference type="ARBA" id="ARBA00023002"/>
    </source>
</evidence>
<dbReference type="InterPro" id="IPR036188">
    <property type="entry name" value="FAD/NAD-bd_sf"/>
</dbReference>
<keyword evidence="1" id="KW-0004">4Fe-4S</keyword>
<dbReference type="Gene3D" id="3.50.50.60">
    <property type="entry name" value="FAD/NAD(P)-binding domain"/>
    <property type="match status" value="1"/>
</dbReference>
<evidence type="ECO:0000256" key="2">
    <source>
        <dbReference type="ARBA" id="ARBA00022723"/>
    </source>
</evidence>
<protein>
    <submittedName>
        <fullName evidence="6">FAD-dependent oxidoreductase</fullName>
    </submittedName>
</protein>
<keyword evidence="3" id="KW-0560">Oxidoreductase</keyword>